<feature type="compositionally biased region" description="Acidic residues" evidence="2">
    <location>
        <begin position="217"/>
        <end position="226"/>
    </location>
</feature>
<reference evidence="3" key="1">
    <citation type="submission" date="2024-03" db="EMBL/GenBank/DDBJ databases">
        <authorList>
            <consortium name="ELIXIR-Norway"/>
            <consortium name="Elixir Norway"/>
        </authorList>
    </citation>
    <scope>NUCLEOTIDE SEQUENCE</scope>
</reference>
<feature type="compositionally biased region" description="Basic and acidic residues" evidence="2">
    <location>
        <begin position="197"/>
        <end position="216"/>
    </location>
</feature>
<evidence type="ECO:0000256" key="1">
    <source>
        <dbReference type="SAM" id="Coils"/>
    </source>
</evidence>
<dbReference type="NCBIfam" id="NF042927">
    <property type="entry name" value="capsid_Caudo_2"/>
    <property type="match status" value="1"/>
</dbReference>
<protein>
    <recommendedName>
        <fullName evidence="5">Major capsid protein</fullName>
    </recommendedName>
</protein>
<feature type="region of interest" description="Disordered" evidence="2">
    <location>
        <begin position="134"/>
        <end position="234"/>
    </location>
</feature>
<organism evidence="3 4">
    <name type="scientific">Sphagnum jensenii</name>
    <dbReference type="NCBI Taxonomy" id="128206"/>
    <lineage>
        <taxon>Eukaryota</taxon>
        <taxon>Viridiplantae</taxon>
        <taxon>Streptophyta</taxon>
        <taxon>Embryophyta</taxon>
        <taxon>Bryophyta</taxon>
        <taxon>Sphagnophytina</taxon>
        <taxon>Sphagnopsida</taxon>
        <taxon>Sphagnales</taxon>
        <taxon>Sphagnaceae</taxon>
        <taxon>Sphagnum</taxon>
    </lineage>
</organism>
<feature type="compositionally biased region" description="Basic and acidic residues" evidence="2">
    <location>
        <begin position="509"/>
        <end position="522"/>
    </location>
</feature>
<feature type="region of interest" description="Disordered" evidence="2">
    <location>
        <begin position="347"/>
        <end position="532"/>
    </location>
</feature>
<feature type="coiled-coil region" evidence="1">
    <location>
        <begin position="302"/>
        <end position="333"/>
    </location>
</feature>
<evidence type="ECO:0000256" key="2">
    <source>
        <dbReference type="SAM" id="MobiDB-lite"/>
    </source>
</evidence>
<feature type="region of interest" description="Disordered" evidence="2">
    <location>
        <begin position="596"/>
        <end position="669"/>
    </location>
</feature>
<feature type="compositionally biased region" description="Basic and acidic residues" evidence="2">
    <location>
        <begin position="432"/>
        <end position="444"/>
    </location>
</feature>
<feature type="region of interest" description="Disordered" evidence="2">
    <location>
        <begin position="273"/>
        <end position="300"/>
    </location>
</feature>
<keyword evidence="1" id="KW-0175">Coiled coil</keyword>
<dbReference type="SUPFAM" id="SSF56563">
    <property type="entry name" value="Major capsid protein gp5"/>
    <property type="match status" value="1"/>
</dbReference>
<feature type="compositionally biased region" description="Polar residues" evidence="2">
    <location>
        <begin position="450"/>
        <end position="460"/>
    </location>
</feature>
<gene>
    <name evidence="3" type="ORF">CSSPJE1EN2_LOCUS25694</name>
</gene>
<evidence type="ECO:0000313" key="4">
    <source>
        <dbReference type="Proteomes" id="UP001497522"/>
    </source>
</evidence>
<evidence type="ECO:0000313" key="3">
    <source>
        <dbReference type="EMBL" id="CAK9855762.1"/>
    </source>
</evidence>
<feature type="compositionally biased region" description="Acidic residues" evidence="2">
    <location>
        <begin position="621"/>
        <end position="635"/>
    </location>
</feature>
<evidence type="ECO:0008006" key="5">
    <source>
        <dbReference type="Google" id="ProtNLM"/>
    </source>
</evidence>
<accession>A0ABP0ZYJ8</accession>
<sequence>MNTRLPEAKRIQLEARYQALREVAAALEPGKVSGIVDKVGPEQADIQGVIVSIMKLMDAEGGIGSYHTASIKTLLKKAYEMADAGENPESEAMDFKDPAMHMAEDLEHEVQTMDDHRLIQEVQQLEQHMKEDLAKLPGGSSPAAAPAPHAAPAAAPMAPPAPAPHAAPVAPKSESPFPPKGAESPDGDTGDSSFPPKKKESTEKPEAKKEAPAKDESSEESEDDEKDDKPEMKAEARLALLMSLPKEKKLAKAASLRALAGVLESDVVPVSQDNEMNEVGTNPELKSHYESQGEGSMKDVKAAALKSTVRELLAALEEEKEDDKKEDDKEMDKEAVLKLALRHLHASIEDMQEAKDDEDDDSEEDKEPSMEERKAILKARLASMKRTATVDGKSMKTPKEVPSPSGTTEDNLKGDAKIQYSTTSGEEGLDVINDRRTPNKKDKQVAGNDEPNSLYSSNNPAKDRYEPTTESDSSKDVNNKRVLKDMGEAVQNSAPTSPTDHMEMGSGSHQKEKSWEKAKSESDTTPTGDRLVGLAGLKEIIKTRTDRAVKLAGQMAGLGLIKTESQLGEKIAELASMDDDLFTSVASFLNNSITKDTSVRRPGKTAGELPPWLDKDKDGEPDVDENEEDDDSEEESEKKEAGLVRRASKSNTRRAERGGLKTPLMSGTESLINQRASTISRNGNGNSISDALKGLAWTDPKVEARKKLSDLDEIFDGSGYTVPFGILADRRNTTVGIANANYLPSNVGNYGDESFFNQPGMGNSLYGTTNGVNNVIPANTVPTTTLLRDETATNPNTDSRYVTMYIRGGVYATDQFDGTLTAATPGTALYANTATGQLTATVTNGLLVGVVTAPVDVDEREAILQEAILTEEGRIALADSMATPIQTSLLYQSIGRKLLVVDPLPQGALARYEKDIDVPATLISKRGQAPDVVIEGADFLVPTWEITSYPQIRLSQVKQRMFNIIDRAQVKAKNEISVQEDTQIFKAIDFAVPADPVNAAFNHLISTASGRLTLDLVNAAFAKIEKHRLTVSKVVLNSQRFADIRAWGKDYFDFVTQREVLLTGVFGRLWTSELLISNLVPDNSVLVLAPAEFVGVMPVRQEITVIPADKPSRLRLGWVVYQEIGVAVVNPKGVSKITVN</sequence>
<feature type="compositionally biased region" description="Polar residues" evidence="2">
    <location>
        <begin position="490"/>
        <end position="499"/>
    </location>
</feature>
<feature type="compositionally biased region" description="Acidic residues" evidence="2">
    <location>
        <begin position="355"/>
        <end position="366"/>
    </location>
</feature>
<name>A0ABP0ZYJ8_9BRYO</name>
<feature type="compositionally biased region" description="Basic and acidic residues" evidence="2">
    <location>
        <begin position="285"/>
        <end position="300"/>
    </location>
</feature>
<keyword evidence="4" id="KW-1185">Reference proteome</keyword>
<feature type="compositionally biased region" description="Low complexity" evidence="2">
    <location>
        <begin position="142"/>
        <end position="156"/>
    </location>
</feature>
<comment type="caution">
    <text evidence="3">The sequence shown here is derived from an EMBL/GenBank/DDBJ whole genome shotgun (WGS) entry which is preliminary data.</text>
</comment>
<dbReference type="EMBL" id="CAXHBF010000287">
    <property type="protein sequence ID" value="CAK9855762.1"/>
    <property type="molecule type" value="Genomic_DNA"/>
</dbReference>
<feature type="compositionally biased region" description="Basic and acidic residues" evidence="2">
    <location>
        <begin position="461"/>
        <end position="487"/>
    </location>
</feature>
<dbReference type="Proteomes" id="UP001497522">
    <property type="component" value="Unassembled WGS sequence"/>
</dbReference>
<proteinExistence type="predicted"/>
<dbReference type="InterPro" id="IPR049994">
    <property type="entry name" value="Staley_37-like"/>
</dbReference>